<proteinExistence type="predicted"/>
<dbReference type="Proteomes" id="UP000551878">
    <property type="component" value="Unassembled WGS sequence"/>
</dbReference>
<feature type="compositionally biased region" description="Acidic residues" evidence="1">
    <location>
        <begin position="26"/>
        <end position="77"/>
    </location>
</feature>
<feature type="region of interest" description="Disordered" evidence="1">
    <location>
        <begin position="24"/>
        <end position="80"/>
    </location>
</feature>
<evidence type="ECO:0000313" key="3">
    <source>
        <dbReference type="EMBL" id="MBB5173147.1"/>
    </source>
</evidence>
<evidence type="ECO:0008006" key="5">
    <source>
        <dbReference type="Google" id="ProtNLM"/>
    </source>
</evidence>
<evidence type="ECO:0000313" key="4">
    <source>
        <dbReference type="Proteomes" id="UP000551878"/>
    </source>
</evidence>
<dbReference type="RefSeq" id="WP_184663608.1">
    <property type="nucleotide sequence ID" value="NZ_JACHHB010000005.1"/>
</dbReference>
<reference evidence="3 4" key="1">
    <citation type="submission" date="2020-08" db="EMBL/GenBank/DDBJ databases">
        <title>Genomic Encyclopedia of Type Strains, Phase IV (KMG-IV): sequencing the most valuable type-strain genomes for metagenomic binning, comparative biology and taxonomic classification.</title>
        <authorList>
            <person name="Goeker M."/>
        </authorList>
    </citation>
    <scope>NUCLEOTIDE SEQUENCE [LARGE SCALE GENOMIC DNA]</scope>
    <source>
        <strain evidence="3 4">DSM 24696</strain>
    </source>
</reference>
<protein>
    <recommendedName>
        <fullName evidence="5">Intracellular proteinase inhibitor BsuPI domain-containing protein</fullName>
    </recommendedName>
</protein>
<evidence type="ECO:0000256" key="2">
    <source>
        <dbReference type="SAM" id="SignalP"/>
    </source>
</evidence>
<dbReference type="AlphaFoldDB" id="A0A840QP94"/>
<dbReference type="EMBL" id="JACHHB010000005">
    <property type="protein sequence ID" value="MBB5173147.1"/>
    <property type="molecule type" value="Genomic_DNA"/>
</dbReference>
<feature type="signal peptide" evidence="2">
    <location>
        <begin position="1"/>
        <end position="22"/>
    </location>
</feature>
<sequence length="169" mass="18776">MKKLFALLIIVLCLAFVTVACGGNDPVDEENGDDQMEETTTEEETDELTSEYPFPDDADETGEGEVTVDETSGDPEDIPVKFVSSDTMLTQIGYTIENFDADKEVFIYVNEIFVEARQGAELAQSSLNLEGWLLEPGEYEVVAAQFEDNDPDNDVLHLSKSRYKIEEGS</sequence>
<gene>
    <name evidence="3" type="ORF">HNQ41_001316</name>
</gene>
<keyword evidence="2" id="KW-0732">Signal</keyword>
<evidence type="ECO:0000256" key="1">
    <source>
        <dbReference type="SAM" id="MobiDB-lite"/>
    </source>
</evidence>
<accession>A0A840QP94</accession>
<comment type="caution">
    <text evidence="3">The sequence shown here is derived from an EMBL/GenBank/DDBJ whole genome shotgun (WGS) entry which is preliminary data.</text>
</comment>
<dbReference type="PROSITE" id="PS51257">
    <property type="entry name" value="PROKAR_LIPOPROTEIN"/>
    <property type="match status" value="1"/>
</dbReference>
<organism evidence="3 4">
    <name type="scientific">Texcoconibacillus texcoconensis</name>
    <dbReference type="NCBI Taxonomy" id="1095777"/>
    <lineage>
        <taxon>Bacteria</taxon>
        <taxon>Bacillati</taxon>
        <taxon>Bacillota</taxon>
        <taxon>Bacilli</taxon>
        <taxon>Bacillales</taxon>
        <taxon>Bacillaceae</taxon>
        <taxon>Texcoconibacillus</taxon>
    </lineage>
</organism>
<name>A0A840QP94_9BACI</name>
<feature type="chain" id="PRO_5032837786" description="Intracellular proteinase inhibitor BsuPI domain-containing protein" evidence="2">
    <location>
        <begin position="23"/>
        <end position="169"/>
    </location>
</feature>
<keyword evidence="4" id="KW-1185">Reference proteome</keyword>